<dbReference type="EMBL" id="CAMPGE010009002">
    <property type="protein sequence ID" value="CAI2367878.1"/>
    <property type="molecule type" value="Genomic_DNA"/>
</dbReference>
<dbReference type="Proteomes" id="UP001295684">
    <property type="component" value="Unassembled WGS sequence"/>
</dbReference>
<proteinExistence type="predicted"/>
<protein>
    <submittedName>
        <fullName evidence="1">Uncharacterized protein</fullName>
    </submittedName>
</protein>
<dbReference type="AlphaFoldDB" id="A0AAD1UII7"/>
<reference evidence="1" key="1">
    <citation type="submission" date="2023-07" db="EMBL/GenBank/DDBJ databases">
        <authorList>
            <consortium name="AG Swart"/>
            <person name="Singh M."/>
            <person name="Singh A."/>
            <person name="Seah K."/>
            <person name="Emmerich C."/>
        </authorList>
    </citation>
    <scope>NUCLEOTIDE SEQUENCE</scope>
    <source>
        <strain evidence="1">DP1</strain>
    </source>
</reference>
<gene>
    <name evidence="1" type="ORF">ECRASSUSDP1_LOCUS9166</name>
</gene>
<sequence length="151" mass="17157">MNYDKHFEENITDDILDENISRPAFIRSLHLETKTPATPFDQVSSVKKFRKVASCPISDYKNDGLTGNFEPSCENKGLLMKKASSKTQFPTNKIQADIRNLLQKAIQIRNIYSFECELDESPKFGTNECHALQMPKGEEVTVGDLHNPFNC</sequence>
<comment type="caution">
    <text evidence="1">The sequence shown here is derived from an EMBL/GenBank/DDBJ whole genome shotgun (WGS) entry which is preliminary data.</text>
</comment>
<evidence type="ECO:0000313" key="2">
    <source>
        <dbReference type="Proteomes" id="UP001295684"/>
    </source>
</evidence>
<name>A0AAD1UII7_EUPCR</name>
<keyword evidence="2" id="KW-1185">Reference proteome</keyword>
<accession>A0AAD1UII7</accession>
<evidence type="ECO:0000313" key="1">
    <source>
        <dbReference type="EMBL" id="CAI2367878.1"/>
    </source>
</evidence>
<organism evidence="1 2">
    <name type="scientific">Euplotes crassus</name>
    <dbReference type="NCBI Taxonomy" id="5936"/>
    <lineage>
        <taxon>Eukaryota</taxon>
        <taxon>Sar</taxon>
        <taxon>Alveolata</taxon>
        <taxon>Ciliophora</taxon>
        <taxon>Intramacronucleata</taxon>
        <taxon>Spirotrichea</taxon>
        <taxon>Hypotrichia</taxon>
        <taxon>Euplotida</taxon>
        <taxon>Euplotidae</taxon>
        <taxon>Moneuplotes</taxon>
    </lineage>
</organism>